<dbReference type="GO" id="GO:0016747">
    <property type="term" value="F:acyltransferase activity, transferring groups other than amino-acyl groups"/>
    <property type="evidence" value="ECO:0007669"/>
    <property type="project" value="InterPro"/>
</dbReference>
<keyword evidence="5" id="KW-1185">Reference proteome</keyword>
<evidence type="ECO:0000256" key="2">
    <source>
        <dbReference type="ARBA" id="ARBA00023315"/>
    </source>
</evidence>
<dbReference type="PROSITE" id="PS51186">
    <property type="entry name" value="GNAT"/>
    <property type="match status" value="1"/>
</dbReference>
<dbReference type="Gene3D" id="3.40.630.30">
    <property type="match status" value="1"/>
</dbReference>
<evidence type="ECO:0000313" key="5">
    <source>
        <dbReference type="Proteomes" id="UP000186218"/>
    </source>
</evidence>
<name>A0A1N7EGA6_9NOCA</name>
<evidence type="ECO:0000256" key="1">
    <source>
        <dbReference type="ARBA" id="ARBA00022679"/>
    </source>
</evidence>
<proteinExistence type="predicted"/>
<evidence type="ECO:0000313" key="4">
    <source>
        <dbReference type="EMBL" id="SIR86945.1"/>
    </source>
</evidence>
<keyword evidence="1" id="KW-0808">Transferase</keyword>
<keyword evidence="4" id="KW-0687">Ribonucleoprotein</keyword>
<protein>
    <submittedName>
        <fullName evidence="4">Ribosomal protein S18 acetylase RimI</fullName>
    </submittedName>
</protein>
<dbReference type="AlphaFoldDB" id="A0A1N7EGA6"/>
<reference evidence="4 5" key="1">
    <citation type="submission" date="2017-01" db="EMBL/GenBank/DDBJ databases">
        <authorList>
            <person name="Mah S.A."/>
            <person name="Swanson W.J."/>
            <person name="Moy G.W."/>
            <person name="Vacquier V.D."/>
        </authorList>
    </citation>
    <scope>NUCLEOTIDE SEQUENCE [LARGE SCALE GENOMIC DNA]</scope>
    <source>
        <strain evidence="4 5">CPCC 203464</strain>
    </source>
</reference>
<evidence type="ECO:0000259" key="3">
    <source>
        <dbReference type="PROSITE" id="PS51186"/>
    </source>
</evidence>
<keyword evidence="2" id="KW-0012">Acyltransferase</keyword>
<dbReference type="GO" id="GO:0005840">
    <property type="term" value="C:ribosome"/>
    <property type="evidence" value="ECO:0007669"/>
    <property type="project" value="UniProtKB-KW"/>
</dbReference>
<gene>
    <name evidence="4" type="ORF">SAMN05445060_1267</name>
</gene>
<feature type="domain" description="N-acetyltransferase" evidence="3">
    <location>
        <begin position="5"/>
        <end position="180"/>
    </location>
</feature>
<accession>A0A1N7EGA6</accession>
<dbReference type="SUPFAM" id="SSF55729">
    <property type="entry name" value="Acyl-CoA N-acyltransferases (Nat)"/>
    <property type="match status" value="1"/>
</dbReference>
<dbReference type="STRING" id="1344003.SAMN05445060_1267"/>
<dbReference type="Pfam" id="PF00583">
    <property type="entry name" value="Acetyltransf_1"/>
    <property type="match status" value="1"/>
</dbReference>
<keyword evidence="4" id="KW-0689">Ribosomal protein</keyword>
<dbReference type="OrthoDB" id="143110at2"/>
<dbReference type="InterPro" id="IPR016181">
    <property type="entry name" value="Acyl_CoA_acyltransferase"/>
</dbReference>
<dbReference type="InterPro" id="IPR000182">
    <property type="entry name" value="GNAT_dom"/>
</dbReference>
<dbReference type="PANTHER" id="PTHR43877">
    <property type="entry name" value="AMINOALKYLPHOSPHONATE N-ACETYLTRANSFERASE-RELATED-RELATED"/>
    <property type="match status" value="1"/>
</dbReference>
<organism evidence="4 5">
    <name type="scientific">Williamsia sterculiae</name>
    <dbReference type="NCBI Taxonomy" id="1344003"/>
    <lineage>
        <taxon>Bacteria</taxon>
        <taxon>Bacillati</taxon>
        <taxon>Actinomycetota</taxon>
        <taxon>Actinomycetes</taxon>
        <taxon>Mycobacteriales</taxon>
        <taxon>Nocardiaceae</taxon>
        <taxon>Williamsia</taxon>
    </lineage>
</organism>
<dbReference type="EMBL" id="FTNT01000003">
    <property type="protein sequence ID" value="SIR86945.1"/>
    <property type="molecule type" value="Genomic_DNA"/>
</dbReference>
<dbReference type="InterPro" id="IPR050832">
    <property type="entry name" value="Bact_Acetyltransf"/>
</dbReference>
<dbReference type="RefSeq" id="WP_076477673.1">
    <property type="nucleotide sequence ID" value="NZ_FTNT01000003.1"/>
</dbReference>
<dbReference type="PANTHER" id="PTHR43877:SF1">
    <property type="entry name" value="ACETYLTRANSFERASE"/>
    <property type="match status" value="1"/>
</dbReference>
<dbReference type="Proteomes" id="UP000186218">
    <property type="component" value="Unassembled WGS sequence"/>
</dbReference>
<sequence>MNDAAVHRVTDPADAEELASVAAATFPLACPPSTTAEAAAAFTALHLTAEKFRDHLTADDRDVFAARDDTGAVIGYCLLIHADPTADDVRTAIPERPVCELSKMYVLPGHHGARVSHALMAAAVAAARDAGAVTLWLGVNQENVRAQKFYRKTGFEVAGEKTFDVGGRIEHDFVMRLPLT</sequence>